<gene>
    <name evidence="1" type="ORF">JZO69_07175</name>
</gene>
<reference evidence="1 2" key="1">
    <citation type="submission" date="2021-03" db="EMBL/GenBank/DDBJ databases">
        <title>Enterococcal diversity collection.</title>
        <authorList>
            <person name="Gilmore M.S."/>
            <person name="Schwartzman J."/>
            <person name="Van Tyne D."/>
            <person name="Martin M."/>
            <person name="Earl A.M."/>
            <person name="Manson A.L."/>
            <person name="Straub T."/>
            <person name="Salamzade R."/>
            <person name="Saavedra J."/>
            <person name="Lebreton F."/>
            <person name="Prichula J."/>
            <person name="Schaufler K."/>
            <person name="Gaca A."/>
            <person name="Sgardioli B."/>
            <person name="Wagenaar J."/>
            <person name="Strong T."/>
        </authorList>
    </citation>
    <scope>NUCLEOTIDE SEQUENCE [LARGE SCALE GENOMIC DNA]</scope>
    <source>
        <strain evidence="1 2">DIV0869a</strain>
    </source>
</reference>
<name>A0ABS3GZ10_9ENTE</name>
<dbReference type="Pfam" id="PF19668">
    <property type="entry name" value="DUF6171"/>
    <property type="match status" value="1"/>
</dbReference>
<accession>A0ABS3GZ10</accession>
<organism evidence="1 2">
    <name type="scientific">Candidatus Enterococcus ikei</name>
    <dbReference type="NCBI Taxonomy" id="2815326"/>
    <lineage>
        <taxon>Bacteria</taxon>
        <taxon>Bacillati</taxon>
        <taxon>Bacillota</taxon>
        <taxon>Bacilli</taxon>
        <taxon>Lactobacillales</taxon>
        <taxon>Enterococcaceae</taxon>
        <taxon>Enterococcus</taxon>
    </lineage>
</organism>
<keyword evidence="2" id="KW-1185">Reference proteome</keyword>
<comment type="caution">
    <text evidence="1">The sequence shown here is derived from an EMBL/GenBank/DDBJ whole genome shotgun (WGS) entry which is preliminary data.</text>
</comment>
<dbReference type="Proteomes" id="UP000664632">
    <property type="component" value="Unassembled WGS sequence"/>
</dbReference>
<dbReference type="RefSeq" id="WP_207112211.1">
    <property type="nucleotide sequence ID" value="NZ_JAFLWD010000015.1"/>
</dbReference>
<protein>
    <submittedName>
        <fullName evidence="1">Uncharacterized protein</fullName>
    </submittedName>
</protein>
<evidence type="ECO:0000313" key="2">
    <source>
        <dbReference type="Proteomes" id="UP000664632"/>
    </source>
</evidence>
<dbReference type="InterPro" id="IPR046169">
    <property type="entry name" value="DUF6171"/>
</dbReference>
<sequence length="78" mass="8846">MGCIGCEIKESAANLDVQQLIEEQLLVEKNLAEEQTKEKRIKLCETCPFRVAHTCSKCGCFFEFRASLADKNCPVGYW</sequence>
<proteinExistence type="predicted"/>
<evidence type="ECO:0000313" key="1">
    <source>
        <dbReference type="EMBL" id="MBO0440138.1"/>
    </source>
</evidence>
<dbReference type="EMBL" id="JAFLWD010000015">
    <property type="protein sequence ID" value="MBO0440138.1"/>
    <property type="molecule type" value="Genomic_DNA"/>
</dbReference>